<dbReference type="SUPFAM" id="SSF52540">
    <property type="entry name" value="P-loop containing nucleoside triphosphate hydrolases"/>
    <property type="match status" value="1"/>
</dbReference>
<proteinExistence type="predicted"/>
<evidence type="ECO:0000313" key="2">
    <source>
        <dbReference type="EMBL" id="MYE38031.1"/>
    </source>
</evidence>
<accession>A0A845DDN8</accession>
<dbReference type="Pfam" id="PF13173">
    <property type="entry name" value="AAA_14"/>
    <property type="match status" value="1"/>
</dbReference>
<gene>
    <name evidence="2" type="ORF">F4X82_00740</name>
</gene>
<dbReference type="EMBL" id="VXOY01000008">
    <property type="protein sequence ID" value="MYE38031.1"/>
    <property type="molecule type" value="Genomic_DNA"/>
</dbReference>
<name>A0A845DDN8_9BACT</name>
<dbReference type="PANTHER" id="PTHR42990:SF1">
    <property type="entry name" value="AAA+ ATPASE DOMAIN-CONTAINING PROTEIN"/>
    <property type="match status" value="1"/>
</dbReference>
<reference evidence="2 3" key="1">
    <citation type="submission" date="2019-09" db="EMBL/GenBank/DDBJ databases">
        <title>Characterisation of the sponge microbiome using genome-centric metagenomics.</title>
        <authorList>
            <person name="Engelberts J.P."/>
            <person name="Robbins S.J."/>
            <person name="De Goeij J.M."/>
            <person name="Aranda M."/>
            <person name="Bell S.C."/>
            <person name="Webster N.S."/>
        </authorList>
    </citation>
    <scope>NUCLEOTIDE SEQUENCE [LARGE SCALE GENOMIC DNA]</scope>
    <source>
        <strain evidence="2">SB0662_bin_43</strain>
    </source>
</reference>
<organism evidence="2 3">
    <name type="scientific">Candidatus Spechtbacteria bacterium SB0662_bin_43</name>
    <dbReference type="NCBI Taxonomy" id="2604897"/>
    <lineage>
        <taxon>Bacteria</taxon>
        <taxon>Candidatus Spechtiibacteriota</taxon>
    </lineage>
</organism>
<dbReference type="InterPro" id="IPR041682">
    <property type="entry name" value="AAA_14"/>
</dbReference>
<evidence type="ECO:0000259" key="1">
    <source>
        <dbReference type="SMART" id="SM00382"/>
    </source>
</evidence>
<feature type="domain" description="AAA+ ATPase" evidence="1">
    <location>
        <begin position="60"/>
        <end position="189"/>
    </location>
</feature>
<dbReference type="CDD" id="cd00009">
    <property type="entry name" value="AAA"/>
    <property type="match status" value="1"/>
</dbReference>
<protein>
    <submittedName>
        <fullName evidence="2">AAA family ATPase</fullName>
    </submittedName>
</protein>
<dbReference type="SMART" id="SM00382">
    <property type="entry name" value="AAA"/>
    <property type="match status" value="1"/>
</dbReference>
<dbReference type="Pfam" id="PF13635">
    <property type="entry name" value="DUF4143"/>
    <property type="match status" value="1"/>
</dbReference>
<dbReference type="AlphaFoldDB" id="A0A845DDN8"/>
<dbReference type="PANTHER" id="PTHR42990">
    <property type="entry name" value="ATPASE"/>
    <property type="match status" value="1"/>
</dbReference>
<dbReference type="Gene3D" id="3.40.50.300">
    <property type="entry name" value="P-loop containing nucleotide triphosphate hydrolases"/>
    <property type="match status" value="1"/>
</dbReference>
<dbReference type="InterPro" id="IPR003593">
    <property type="entry name" value="AAA+_ATPase"/>
</dbReference>
<sequence>MDTEKRQNLREYISRQIITADERTQRYIYNPSNNSKNPNRNCFVSLRQYINDYQVQGRHDVRMVILHGLRGSGKTTLLAQTYNILGRIDQENKLFISLDEVSRVLNASLSDILDVYEDFLENSFAQLRQPVFLFLDEVHFDKNWATALKILYDKTDKVFVIATGSNALSLQNTPDLARRSHSIELYPMKFPEYMTIKHNLFPIKGLSERIKNSIFDSNSATEIYNNIQQVTHSVQGYWSNIKYWEKEVDNYIKYGNLPFATQSENKILITEQVSQILHRIITVDMPQNGNFSLDIIDKMPSLLYILASSDQCNLSKICTTIETTRPTLTSVLGALEKTGLIWRLYPYASHYRQVRQPSKYLFTSPIFRMVYFTLTESIIQDNSKQAGKLFEDTIGLILKKEKFFSEYRSLTYDSATGGADFIVQKDDKTFVIEVGYGQKRIDQVLKTMRSHKTLQEKSIGVVVSKKPLKLHQEFNIIEIPITYFLLI</sequence>
<evidence type="ECO:0000313" key="3">
    <source>
        <dbReference type="Proteomes" id="UP000449092"/>
    </source>
</evidence>
<dbReference type="InterPro" id="IPR027417">
    <property type="entry name" value="P-loop_NTPase"/>
</dbReference>
<dbReference type="InterPro" id="IPR025420">
    <property type="entry name" value="DUF4143"/>
</dbReference>
<comment type="caution">
    <text evidence="2">The sequence shown here is derived from an EMBL/GenBank/DDBJ whole genome shotgun (WGS) entry which is preliminary data.</text>
</comment>
<dbReference type="Proteomes" id="UP000449092">
    <property type="component" value="Unassembled WGS sequence"/>
</dbReference>